<dbReference type="RefSeq" id="WP_112225130.1">
    <property type="nucleotide sequence ID" value="NZ_QLTT01000001.1"/>
</dbReference>
<dbReference type="PRINTS" id="PR00420">
    <property type="entry name" value="RNGMNOXGNASE"/>
</dbReference>
<evidence type="ECO:0000256" key="3">
    <source>
        <dbReference type="ARBA" id="ARBA00022827"/>
    </source>
</evidence>
<organism evidence="5 6">
    <name type="scientific">Lentzea atacamensis</name>
    <dbReference type="NCBI Taxonomy" id="531938"/>
    <lineage>
        <taxon>Bacteria</taxon>
        <taxon>Bacillati</taxon>
        <taxon>Actinomycetota</taxon>
        <taxon>Actinomycetes</taxon>
        <taxon>Pseudonocardiales</taxon>
        <taxon>Pseudonocardiaceae</taxon>
        <taxon>Lentzea</taxon>
    </lineage>
</organism>
<dbReference type="Gene3D" id="3.50.50.60">
    <property type="entry name" value="FAD/NAD(P)-binding domain"/>
    <property type="match status" value="1"/>
</dbReference>
<dbReference type="Gene3D" id="3.30.70.2450">
    <property type="match status" value="1"/>
</dbReference>
<comment type="caution">
    <text evidence="5">The sequence shown here is derived from an EMBL/GenBank/DDBJ whole genome shotgun (WGS) entry which is preliminary data.</text>
</comment>
<feature type="domain" description="FAD-binding" evidence="4">
    <location>
        <begin position="2"/>
        <end position="347"/>
    </location>
</feature>
<dbReference type="InterPro" id="IPR002938">
    <property type="entry name" value="FAD-bd"/>
</dbReference>
<evidence type="ECO:0000259" key="4">
    <source>
        <dbReference type="Pfam" id="PF01494"/>
    </source>
</evidence>
<accession>A0ABX9EIG4</accession>
<dbReference type="SUPFAM" id="SSF51905">
    <property type="entry name" value="FAD/NAD(P)-binding domain"/>
    <property type="match status" value="1"/>
</dbReference>
<dbReference type="PANTHER" id="PTHR43004">
    <property type="entry name" value="TRK SYSTEM POTASSIUM UPTAKE PROTEIN"/>
    <property type="match status" value="1"/>
</dbReference>
<keyword evidence="2" id="KW-0285">Flavoprotein</keyword>
<reference evidence="5 6" key="1">
    <citation type="submission" date="2018-06" db="EMBL/GenBank/DDBJ databases">
        <title>Genomic Encyclopedia of Type Strains, Phase IV (KMG-IV): sequencing the most valuable type-strain genomes for metagenomic binning, comparative biology and taxonomic classification.</title>
        <authorList>
            <person name="Goeker M."/>
        </authorList>
    </citation>
    <scope>NUCLEOTIDE SEQUENCE [LARGE SCALE GENOMIC DNA]</scope>
    <source>
        <strain evidence="5 6">DSM 45479</strain>
    </source>
</reference>
<keyword evidence="6" id="KW-1185">Reference proteome</keyword>
<evidence type="ECO:0000313" key="6">
    <source>
        <dbReference type="Proteomes" id="UP000248714"/>
    </source>
</evidence>
<evidence type="ECO:0000256" key="1">
    <source>
        <dbReference type="ARBA" id="ARBA00001974"/>
    </source>
</evidence>
<dbReference type="Proteomes" id="UP000248714">
    <property type="component" value="Unassembled WGS sequence"/>
</dbReference>
<dbReference type="InterPro" id="IPR050641">
    <property type="entry name" value="RIFMO-like"/>
</dbReference>
<keyword evidence="3" id="KW-0274">FAD</keyword>
<evidence type="ECO:0000256" key="2">
    <source>
        <dbReference type="ARBA" id="ARBA00022630"/>
    </source>
</evidence>
<dbReference type="PANTHER" id="PTHR43004:SF19">
    <property type="entry name" value="BINDING MONOOXYGENASE, PUTATIVE (JCVI)-RELATED"/>
    <property type="match status" value="1"/>
</dbReference>
<name>A0ABX9EIG4_9PSEU</name>
<dbReference type="Gene3D" id="3.40.30.120">
    <property type="match status" value="1"/>
</dbReference>
<sequence length="541" mass="58933">MTTVLVVGAGPTGLTAAAELARRGLAVRVVDRQSRPAVTSRALVVQSRTLEVFDDMGVVEQVLSAGRPADQLTAVIKGRPFRFDLGAQLSGESDLYTAYPDPQMIPQDLTERLLTEHLLGLGVPVERGVVFEDLDQDEDGVRARLRRSDGTEEVVTARWVIGADGAHSRVRSTVGIPFEGATYAEEFIQADARLDWDLPDGELYIFPAKDGIFAAWAMPGPGRFRIFGSVPAGARDDTDNAPTLADLQTLMDQRSSVPARIAETSWTARYRLHRRSVPRFREGRVFLAGDAAHIHSPAGAQGMNTGIQDAYNLAWKIAAVEHGHAHAGILDSYSAERHPVATQLLRTTDRGFSIAAAQHPLARLVRALQPRLLPHAVARPAFRRLVAGLFSQLRVGYPDSPLNSHDGPMRHGPRPGDRAREVVVGGQRLFTLLRGTHYTVLLFTRDADTSPALALAATLENRYGAAVHTHIVSMRDGAGALTDSDGSAHKRYSNDTAYVIRPDGHIAYRGTPIQLDLLQADLDRRVAHTDPIPRIGPFQHA</sequence>
<proteinExistence type="predicted"/>
<dbReference type="InterPro" id="IPR036188">
    <property type="entry name" value="FAD/NAD-bd_sf"/>
</dbReference>
<gene>
    <name evidence="5" type="ORF">C8D87_101135</name>
</gene>
<dbReference type="EMBL" id="QLTT01000001">
    <property type="protein sequence ID" value="RAS69835.1"/>
    <property type="molecule type" value="Genomic_DNA"/>
</dbReference>
<evidence type="ECO:0000313" key="5">
    <source>
        <dbReference type="EMBL" id="RAS69835.1"/>
    </source>
</evidence>
<protein>
    <submittedName>
        <fullName evidence="5">2-polyprenyl-6-methoxyphenol hydroxylase-like FAD-dependent oxidoreductase</fullName>
    </submittedName>
</protein>
<comment type="cofactor">
    <cofactor evidence="1">
        <name>FAD</name>
        <dbReference type="ChEBI" id="CHEBI:57692"/>
    </cofactor>
</comment>
<dbReference type="Pfam" id="PF01494">
    <property type="entry name" value="FAD_binding_3"/>
    <property type="match status" value="1"/>
</dbReference>